<organism evidence="1 2">
    <name type="scientific">Flavimobilis rhizosphaerae</name>
    <dbReference type="NCBI Taxonomy" id="2775421"/>
    <lineage>
        <taxon>Bacteria</taxon>
        <taxon>Bacillati</taxon>
        <taxon>Actinomycetota</taxon>
        <taxon>Actinomycetes</taxon>
        <taxon>Micrococcales</taxon>
        <taxon>Jonesiaceae</taxon>
        <taxon>Flavimobilis</taxon>
    </lineage>
</organism>
<reference evidence="1 2" key="1">
    <citation type="submission" date="2020-09" db="EMBL/GenBank/DDBJ databases">
        <title>Flavimobilis rhizosphaerae sp. nov., isolated from rhizosphere soil of Spartina alterniflora.</title>
        <authorList>
            <person name="Hanqin C."/>
        </authorList>
    </citation>
    <scope>NUCLEOTIDE SEQUENCE [LARGE SCALE GENOMIC DNA]</scope>
    <source>
        <strain evidence="1 2">GY 10621</strain>
    </source>
</reference>
<dbReference type="Gene3D" id="3.20.170.20">
    <property type="entry name" value="Protein of unknown function DUF952"/>
    <property type="match status" value="1"/>
</dbReference>
<dbReference type="Proteomes" id="UP000642107">
    <property type="component" value="Unassembled WGS sequence"/>
</dbReference>
<dbReference type="EMBL" id="JACZDF010000003">
    <property type="protein sequence ID" value="MBD9699479.1"/>
    <property type="molecule type" value="Genomic_DNA"/>
</dbReference>
<keyword evidence="2" id="KW-1185">Reference proteome</keyword>
<name>A0ABR9DRE0_9MICO</name>
<dbReference type="SUPFAM" id="SSF56399">
    <property type="entry name" value="ADP-ribosylation"/>
    <property type="match status" value="1"/>
</dbReference>
<evidence type="ECO:0000313" key="1">
    <source>
        <dbReference type="EMBL" id="MBD9699479.1"/>
    </source>
</evidence>
<gene>
    <name evidence="1" type="ORF">IGS67_08250</name>
</gene>
<dbReference type="RefSeq" id="WP_192279516.1">
    <property type="nucleotide sequence ID" value="NZ_JACZDF010000003.1"/>
</dbReference>
<comment type="caution">
    <text evidence="1">The sequence shown here is derived from an EMBL/GenBank/DDBJ whole genome shotgun (WGS) entry which is preliminary data.</text>
</comment>
<proteinExistence type="predicted"/>
<accession>A0ABR9DRE0</accession>
<dbReference type="InterPro" id="IPR009297">
    <property type="entry name" value="DUF952"/>
</dbReference>
<dbReference type="Pfam" id="PF06108">
    <property type="entry name" value="DUF952"/>
    <property type="match status" value="1"/>
</dbReference>
<protein>
    <submittedName>
        <fullName evidence="1">DUF952 domain-containing protein</fullName>
    </submittedName>
</protein>
<sequence>MALFHIAEVPHWQSAQESGTYVRSTRGASLAEVGFVHCSLRDQVGRVGAFIYADGGAGELVVLELDDARVAASGADVRLEDGGTGELFPHVYGPLDPAWVVEVHPVRAGGGSFFWGADAG</sequence>
<evidence type="ECO:0000313" key="2">
    <source>
        <dbReference type="Proteomes" id="UP000642107"/>
    </source>
</evidence>